<keyword evidence="4" id="KW-1185">Reference proteome</keyword>
<evidence type="ECO:0008006" key="5">
    <source>
        <dbReference type="Google" id="ProtNLM"/>
    </source>
</evidence>
<dbReference type="EMBL" id="PGVA01000043">
    <property type="protein sequence ID" value="PLR80931.1"/>
    <property type="molecule type" value="Genomic_DNA"/>
</dbReference>
<evidence type="ECO:0000313" key="4">
    <source>
        <dbReference type="Proteomes" id="UP000235114"/>
    </source>
</evidence>
<dbReference type="OrthoDB" id="2731896at2"/>
<dbReference type="Proteomes" id="UP000235114">
    <property type="component" value="Unassembled WGS sequence"/>
</dbReference>
<evidence type="ECO:0000313" key="1">
    <source>
        <dbReference type="EMBL" id="PLR80931.1"/>
    </source>
</evidence>
<evidence type="ECO:0000313" key="3">
    <source>
        <dbReference type="Proteomes" id="UP000234951"/>
    </source>
</evidence>
<dbReference type="AlphaFoldDB" id="A0A2N5GIS9"/>
<dbReference type="GO" id="GO:0030420">
    <property type="term" value="P:establishment of competence for transformation"/>
    <property type="evidence" value="ECO:0007669"/>
    <property type="project" value="InterPro"/>
</dbReference>
<comment type="caution">
    <text evidence="1">The sequence shown here is derived from an EMBL/GenBank/DDBJ whole genome shotgun (WGS) entry which is preliminary data.</text>
</comment>
<gene>
    <name evidence="1" type="ORF">CU635_16855</name>
    <name evidence="2" type="ORF">CVD25_19740</name>
</gene>
<dbReference type="Pfam" id="PF06338">
    <property type="entry name" value="ComK"/>
    <property type="match status" value="1"/>
</dbReference>
<organism evidence="1 3">
    <name type="scientific">Bacillus canaveralius</name>
    <dbReference type="NCBI Taxonomy" id="1403243"/>
    <lineage>
        <taxon>Bacteria</taxon>
        <taxon>Bacillati</taxon>
        <taxon>Bacillota</taxon>
        <taxon>Bacilli</taxon>
        <taxon>Bacillales</taxon>
        <taxon>Bacillaceae</taxon>
        <taxon>Bacillus</taxon>
    </lineage>
</organism>
<reference evidence="2 4" key="2">
    <citation type="submission" date="2017-12" db="EMBL/GenBank/DDBJ databases">
        <title>Comparative Functional Genomics of Dry Heat Resistant strains isolated from the Viking Spacecraft.</title>
        <authorList>
            <person name="Seuylemezian A."/>
            <person name="Cooper K."/>
            <person name="Vaishampayan P."/>
        </authorList>
    </citation>
    <scope>NUCLEOTIDE SEQUENCE [LARGE SCALE GENOMIC DNA]</scope>
    <source>
        <strain evidence="2 4">ATCC 29669</strain>
    </source>
</reference>
<name>A0A2N5GIS9_9BACI</name>
<accession>A0A2N5GIS9</accession>
<protein>
    <recommendedName>
        <fullName evidence="5">Competence protein</fullName>
    </recommendedName>
</protein>
<reference evidence="1 3" key="1">
    <citation type="submission" date="2017-11" db="EMBL/GenBank/DDBJ databases">
        <title>Comparitive Functional Genomics of Dry Heat Resistant strains isolated from the Viking Spacecraft.</title>
        <authorList>
            <person name="Seuylemezian A."/>
            <person name="Cooper K."/>
            <person name="Vaishampayan P."/>
        </authorList>
    </citation>
    <scope>NUCLEOTIDE SEQUENCE [LARGE SCALE GENOMIC DNA]</scope>
    <source>
        <strain evidence="1 3">M4.6</strain>
    </source>
</reference>
<dbReference type="InterPro" id="IPR010461">
    <property type="entry name" value="ComK"/>
</dbReference>
<proteinExistence type="predicted"/>
<evidence type="ECO:0000313" key="2">
    <source>
        <dbReference type="EMBL" id="PLR91219.1"/>
    </source>
</evidence>
<dbReference type="Proteomes" id="UP000234951">
    <property type="component" value="Unassembled WGS sequence"/>
</dbReference>
<sequence>MDIVRKYLVNRNTSAVLPDYDRQGRLWSQVIEGKKNFLVKVPPRKLLNECLEYYGDSMIGAVRGTRAILGNIRMAPIKIHADVELYWFPTLSPRKNSCIWLTPAHIIDFIYISENRTEVVLTEGNTVTIDMTIRRLIKKRQVTYTLKSQVEERKNRNGFYSIEQGDGIQLIKDPKGVNYIRRGKKIIKN</sequence>
<dbReference type="RefSeq" id="WP_101578545.1">
    <property type="nucleotide sequence ID" value="NZ_PGVA01000043.1"/>
</dbReference>
<dbReference type="EMBL" id="PGVD01000067">
    <property type="protein sequence ID" value="PLR91219.1"/>
    <property type="molecule type" value="Genomic_DNA"/>
</dbReference>